<reference evidence="4" key="1">
    <citation type="submission" date="2016-05" db="EMBL/GenBank/DDBJ databases">
        <title>Polynucleobacter sp. QLW-P1FAT50C-4 genome.</title>
        <authorList>
            <person name="Hahn M.W."/>
        </authorList>
    </citation>
    <scope>NUCLEOTIDE SEQUENCE [LARGE SCALE GENOMIC DNA]</scope>
    <source>
        <strain evidence="4">QLW-P1FAT50C-4</strain>
    </source>
</reference>
<keyword evidence="1" id="KW-0472">Membrane</keyword>
<dbReference type="OrthoDB" id="5450120at2"/>
<organism evidence="3 4">
    <name type="scientific">Polynucleobacter wuianus</name>
    <dbReference type="NCBI Taxonomy" id="1743168"/>
    <lineage>
        <taxon>Bacteria</taxon>
        <taxon>Pseudomonadati</taxon>
        <taxon>Pseudomonadota</taxon>
        <taxon>Betaproteobacteria</taxon>
        <taxon>Burkholderiales</taxon>
        <taxon>Burkholderiaceae</taxon>
        <taxon>Polynucleobacter</taxon>
    </lineage>
</organism>
<accession>A0A191UDX6</accession>
<gene>
    <name evidence="3" type="ORF">A8O14_02695</name>
</gene>
<keyword evidence="1" id="KW-1133">Transmembrane helix</keyword>
<protein>
    <recommendedName>
        <fullName evidence="2">DUF4236 domain-containing protein</fullName>
    </recommendedName>
</protein>
<feature type="domain" description="DUF4236" evidence="2">
    <location>
        <begin position="3"/>
        <end position="56"/>
    </location>
</feature>
<feature type="transmembrane region" description="Helical" evidence="1">
    <location>
        <begin position="84"/>
        <end position="101"/>
    </location>
</feature>
<evidence type="ECO:0000259" key="2">
    <source>
        <dbReference type="Pfam" id="PF14020"/>
    </source>
</evidence>
<keyword evidence="4" id="KW-1185">Reference proteome</keyword>
<evidence type="ECO:0000313" key="3">
    <source>
        <dbReference type="EMBL" id="ANI99095.1"/>
    </source>
</evidence>
<dbReference type="InterPro" id="IPR025330">
    <property type="entry name" value="DUF4236"/>
</dbReference>
<dbReference type="Proteomes" id="UP000078463">
    <property type="component" value="Chromosome"/>
</dbReference>
<evidence type="ECO:0000256" key="1">
    <source>
        <dbReference type="SAM" id="Phobius"/>
    </source>
</evidence>
<name>A0A191UDX6_9BURK</name>
<dbReference type="AlphaFoldDB" id="A0A191UDX6"/>
<sequence length="106" mass="11726">MGFRFQKRISISKYLRLNFSKTGASISIGKRGLDLNIKGDQVMGNIGLPGTGLSYREKLTPKAGEPSTPSEQTITQEPNRPNRALILIVCFILFALFYGFLKMAGE</sequence>
<dbReference type="RefSeq" id="WP_068948100.1">
    <property type="nucleotide sequence ID" value="NZ_CP015922.1"/>
</dbReference>
<dbReference type="STRING" id="1743168.A8O14_02695"/>
<dbReference type="Pfam" id="PF14020">
    <property type="entry name" value="DUF4236"/>
    <property type="match status" value="1"/>
</dbReference>
<dbReference type="EMBL" id="CP015922">
    <property type="protein sequence ID" value="ANI99095.1"/>
    <property type="molecule type" value="Genomic_DNA"/>
</dbReference>
<proteinExistence type="predicted"/>
<keyword evidence="1" id="KW-0812">Transmembrane</keyword>
<evidence type="ECO:0000313" key="4">
    <source>
        <dbReference type="Proteomes" id="UP000078463"/>
    </source>
</evidence>
<dbReference type="KEGG" id="pwu:A8O14_02695"/>